<dbReference type="SUPFAM" id="SSF141091">
    <property type="entry name" value="L21p-like"/>
    <property type="match status" value="1"/>
</dbReference>
<keyword evidence="4" id="KW-1185">Reference proteome</keyword>
<evidence type="ECO:0000256" key="2">
    <source>
        <dbReference type="ARBA" id="ARBA00044129"/>
    </source>
</evidence>
<sequence length="191" mass="21690">MFSRSLFKAVVKAPIINTTVRRAVSPCSPLSASLPLGYHFIHTSKLQNQELQTQTESQTQTATTPVASGVEVPDLTPLKYETDLYASIKIHNRPYLVTKGDEVILPFHMKHAEIGDVLNFNDVTTIGSRNYTYNQPSIDPSFFNIKGVVLEKTKKPMYVKEITKRRNRRVRHVQVKHDITIVRISDLEITI</sequence>
<dbReference type="InterPro" id="IPR036164">
    <property type="entry name" value="bL21-like_sf"/>
</dbReference>
<proteinExistence type="inferred from homology"/>
<evidence type="ECO:0000313" key="3">
    <source>
        <dbReference type="EMBL" id="GME67070.1"/>
    </source>
</evidence>
<name>A0A9W6W7H0_CANBO</name>
<protein>
    <recommendedName>
        <fullName evidence="2">Large ribosomal subunit protein bL21m</fullName>
    </recommendedName>
</protein>
<dbReference type="Pfam" id="PF00829">
    <property type="entry name" value="Ribosomal_L21p"/>
    <property type="match status" value="1"/>
</dbReference>
<accession>A0A9W6W7H0</accession>
<dbReference type="GO" id="GO:0005762">
    <property type="term" value="C:mitochondrial large ribosomal subunit"/>
    <property type="evidence" value="ECO:0007669"/>
    <property type="project" value="TreeGrafter"/>
</dbReference>
<dbReference type="AlphaFoldDB" id="A0A9W6W7H0"/>
<dbReference type="PANTHER" id="PTHR21349:SF0">
    <property type="entry name" value="LARGE RIBOSOMAL SUBUNIT PROTEIN BL21M"/>
    <property type="match status" value="1"/>
</dbReference>
<dbReference type="Proteomes" id="UP001165120">
    <property type="component" value="Unassembled WGS sequence"/>
</dbReference>
<comment type="caution">
    <text evidence="3">The sequence shown here is derived from an EMBL/GenBank/DDBJ whole genome shotgun (WGS) entry which is preliminary data.</text>
</comment>
<evidence type="ECO:0000256" key="1">
    <source>
        <dbReference type="ARBA" id="ARBA00008563"/>
    </source>
</evidence>
<dbReference type="PANTHER" id="PTHR21349">
    <property type="entry name" value="50S RIBOSOMAL PROTEIN L21"/>
    <property type="match status" value="1"/>
</dbReference>
<comment type="similarity">
    <text evidence="1">Belongs to the bacterial ribosomal protein bL21 family.</text>
</comment>
<dbReference type="EMBL" id="BSXN01000094">
    <property type="protein sequence ID" value="GME67070.1"/>
    <property type="molecule type" value="Genomic_DNA"/>
</dbReference>
<organism evidence="3 4">
    <name type="scientific">Candida boidinii</name>
    <name type="common">Yeast</name>
    <dbReference type="NCBI Taxonomy" id="5477"/>
    <lineage>
        <taxon>Eukaryota</taxon>
        <taxon>Fungi</taxon>
        <taxon>Dikarya</taxon>
        <taxon>Ascomycota</taxon>
        <taxon>Saccharomycotina</taxon>
        <taxon>Pichiomycetes</taxon>
        <taxon>Pichiales</taxon>
        <taxon>Pichiaceae</taxon>
        <taxon>Ogataea</taxon>
        <taxon>Ogataea/Candida clade</taxon>
    </lineage>
</organism>
<evidence type="ECO:0000313" key="4">
    <source>
        <dbReference type="Proteomes" id="UP001165120"/>
    </source>
</evidence>
<reference evidence="3" key="1">
    <citation type="submission" date="2023-04" db="EMBL/GenBank/DDBJ databases">
        <title>Candida boidinii NBRC 10035.</title>
        <authorList>
            <person name="Ichikawa N."/>
            <person name="Sato H."/>
            <person name="Tonouchi N."/>
        </authorList>
    </citation>
    <scope>NUCLEOTIDE SEQUENCE</scope>
    <source>
        <strain evidence="3">NBRC 10035</strain>
    </source>
</reference>
<dbReference type="InterPro" id="IPR028909">
    <property type="entry name" value="bL21-like"/>
</dbReference>
<gene>
    <name evidence="3" type="ORF">Cboi02_000050200</name>
</gene>
<dbReference type="GO" id="GO:0003735">
    <property type="term" value="F:structural constituent of ribosome"/>
    <property type="evidence" value="ECO:0007669"/>
    <property type="project" value="TreeGrafter"/>
</dbReference>